<comment type="function">
    <text evidence="1">Involved in the transposition of the insertion sequence.</text>
</comment>
<reference evidence="3 4" key="1">
    <citation type="journal article" date="2007" name="PLoS ONE">
        <title>Analysis of the neurotoxin complex genes in Clostridium botulinum A1-A4 and B1 strains: BoNT/A3, /Ba4 and /B1 clusters are located within plasmids.</title>
        <authorList>
            <person name="Smith T.J."/>
            <person name="Hill K.K."/>
            <person name="Foley B.T."/>
            <person name="Detter J.C."/>
            <person name="Munk A.C."/>
            <person name="Bruce D.C."/>
            <person name="Doggett N.A."/>
            <person name="Smith L.A."/>
            <person name="Marks J.D."/>
            <person name="Xie G."/>
            <person name="Brettin T.S."/>
        </authorList>
    </citation>
    <scope>NUCLEOTIDE SEQUENCE [LARGE SCALE GENOMIC DNA]</scope>
    <source>
        <strain evidence="4">657 / Type Ba4</strain>
    </source>
</reference>
<dbReference type="Pfam" id="PF13276">
    <property type="entry name" value="HTH_21"/>
    <property type="match status" value="1"/>
</dbReference>
<dbReference type="PANTHER" id="PTHR46889:SF4">
    <property type="entry name" value="TRANSPOSASE INSO FOR INSERTION SEQUENCE ELEMENT IS911B-RELATED"/>
    <property type="match status" value="1"/>
</dbReference>
<dbReference type="PROSITE" id="PS50994">
    <property type="entry name" value="INTEGRASE"/>
    <property type="match status" value="1"/>
</dbReference>
<dbReference type="Proteomes" id="UP000002333">
    <property type="component" value="Chromosome"/>
</dbReference>
<evidence type="ECO:0000313" key="3">
    <source>
        <dbReference type="EMBL" id="ACQ54215.1"/>
    </source>
</evidence>
<dbReference type="InterPro" id="IPR036397">
    <property type="entry name" value="RNaseH_sf"/>
</dbReference>
<sequence>MISNKYKYLIIKSLSSKFSIKLLCEISNISRSAYYKWTNTSKQCKDQEIMDKILVIYNDNRKVYGYRRIKISLKRTFGINVNHKKVLRLMQKLKIQSIIKIKKFKYKNPIANEYAKIENNVLNRNFEAKTLNQKWVTDITYLRYGNGCRAYLSAMMDLNNNEIIVYKLSTSLEIEFVIDTVKTAISKCSREKLKDLIIHSDQGCHYMSRSYKNLLKRYKITQSMSRKGNCYDNACIESFFSKLKTELIYQNKYYSKKDLFESIHKYIYWYNNERFQSKLKNHTPVEYRSVV</sequence>
<dbReference type="Gene3D" id="3.30.420.10">
    <property type="entry name" value="Ribonuclease H-like superfamily/Ribonuclease H"/>
    <property type="match status" value="1"/>
</dbReference>
<name>A0A3F2ZVA8_CLOB6</name>
<dbReference type="AlphaFoldDB" id="A0A3F2ZVA8"/>
<dbReference type="Pfam" id="PF00665">
    <property type="entry name" value="rve"/>
    <property type="match status" value="1"/>
</dbReference>
<dbReference type="InterPro" id="IPR012337">
    <property type="entry name" value="RNaseH-like_sf"/>
</dbReference>
<evidence type="ECO:0000313" key="4">
    <source>
        <dbReference type="Proteomes" id="UP000002333"/>
    </source>
</evidence>
<dbReference type="PANTHER" id="PTHR46889">
    <property type="entry name" value="TRANSPOSASE INSF FOR INSERTION SEQUENCE IS3B-RELATED"/>
    <property type="match status" value="1"/>
</dbReference>
<dbReference type="SUPFAM" id="SSF53098">
    <property type="entry name" value="Ribonuclease H-like"/>
    <property type="match status" value="1"/>
</dbReference>
<dbReference type="InterPro" id="IPR050900">
    <property type="entry name" value="Transposase_IS3/IS150/IS904"/>
</dbReference>
<dbReference type="GO" id="GO:0003676">
    <property type="term" value="F:nucleic acid binding"/>
    <property type="evidence" value="ECO:0007669"/>
    <property type="project" value="InterPro"/>
</dbReference>
<dbReference type="Pfam" id="PF13333">
    <property type="entry name" value="rve_2"/>
    <property type="match status" value="1"/>
</dbReference>
<dbReference type="KEGG" id="cbi:CLJ_B3182"/>
<proteinExistence type="predicted"/>
<dbReference type="RefSeq" id="WP_012721180.1">
    <property type="nucleotide sequence ID" value="NC_012658.1"/>
</dbReference>
<reference evidence="4" key="2">
    <citation type="submission" date="2008-05" db="EMBL/GenBank/DDBJ databases">
        <title>Genome sequence of Clostridium botulinum Ba4 strain 657.</title>
        <authorList>
            <person name="Shrivastava S."/>
            <person name="Brown J.L."/>
            <person name="Bruce D."/>
            <person name="Detter C."/>
            <person name="Munk C."/>
            <person name="Smith L.A."/>
            <person name="Smith T.J."/>
            <person name="Sutton G."/>
            <person name="Brettin T.S."/>
        </authorList>
    </citation>
    <scope>NUCLEOTIDE SEQUENCE [LARGE SCALE GENOMIC DNA]</scope>
    <source>
        <strain evidence="4">657 / Type Ba4</strain>
    </source>
</reference>
<dbReference type="EMBL" id="CP001083">
    <property type="protein sequence ID" value="ACQ54215.1"/>
    <property type="molecule type" value="Genomic_DNA"/>
</dbReference>
<gene>
    <name evidence="3" type="ordered locus">CLJ_B3182</name>
</gene>
<dbReference type="InterPro" id="IPR048020">
    <property type="entry name" value="Transpos_IS3"/>
</dbReference>
<protein>
    <submittedName>
        <fullName evidence="3">Transposase</fullName>
    </submittedName>
</protein>
<dbReference type="NCBIfam" id="NF033516">
    <property type="entry name" value="transpos_IS3"/>
    <property type="match status" value="1"/>
</dbReference>
<dbReference type="InterPro" id="IPR025948">
    <property type="entry name" value="HTH-like_dom"/>
</dbReference>
<organism evidence="3 4">
    <name type="scientific">Clostridium botulinum (strain 657 / Type Ba4)</name>
    <dbReference type="NCBI Taxonomy" id="515621"/>
    <lineage>
        <taxon>Bacteria</taxon>
        <taxon>Bacillati</taxon>
        <taxon>Bacillota</taxon>
        <taxon>Clostridia</taxon>
        <taxon>Eubacteriales</taxon>
        <taxon>Clostridiaceae</taxon>
        <taxon>Clostridium</taxon>
    </lineage>
</organism>
<dbReference type="InterPro" id="IPR001584">
    <property type="entry name" value="Integrase_cat-core"/>
</dbReference>
<evidence type="ECO:0000256" key="1">
    <source>
        <dbReference type="ARBA" id="ARBA00002286"/>
    </source>
</evidence>
<evidence type="ECO:0000259" key="2">
    <source>
        <dbReference type="PROSITE" id="PS50994"/>
    </source>
</evidence>
<accession>A0A3F2ZVA8</accession>
<dbReference type="GO" id="GO:0015074">
    <property type="term" value="P:DNA integration"/>
    <property type="evidence" value="ECO:0007669"/>
    <property type="project" value="InterPro"/>
</dbReference>
<feature type="domain" description="Integrase catalytic" evidence="2">
    <location>
        <begin position="126"/>
        <end position="291"/>
    </location>
</feature>